<dbReference type="UniPathway" id="UPA00665"/>
<evidence type="ECO:0000256" key="9">
    <source>
        <dbReference type="HAMAP-Rule" id="MF_00161"/>
    </source>
</evidence>
<organism evidence="12 13">
    <name type="scientific">Peptostreptococcus stomatis DSM 17678</name>
    <dbReference type="NCBI Taxonomy" id="596315"/>
    <lineage>
        <taxon>Bacteria</taxon>
        <taxon>Bacillati</taxon>
        <taxon>Bacillota</taxon>
        <taxon>Clostridia</taxon>
        <taxon>Peptostreptococcales</taxon>
        <taxon>Peptostreptococcaceae</taxon>
        <taxon>Peptostreptococcus</taxon>
    </lineage>
</organism>
<dbReference type="OrthoDB" id="9810259at2"/>
<comment type="pathway">
    <text evidence="9">Protein modification; lipoprotein biosynthesis (signal peptide cleavage).</text>
</comment>
<keyword evidence="13" id="KW-1185">Reference proteome</keyword>
<dbReference type="GO" id="GO:0006508">
    <property type="term" value="P:proteolysis"/>
    <property type="evidence" value="ECO:0007669"/>
    <property type="project" value="UniProtKB-KW"/>
</dbReference>
<evidence type="ECO:0000256" key="3">
    <source>
        <dbReference type="ARBA" id="ARBA00022670"/>
    </source>
</evidence>
<gene>
    <name evidence="9 12" type="primary">lspA</name>
    <name evidence="12" type="ORF">HMPREF0634_1068</name>
</gene>
<dbReference type="EC" id="3.4.23.36" evidence="9"/>
<evidence type="ECO:0000256" key="7">
    <source>
        <dbReference type="ARBA" id="ARBA00022989"/>
    </source>
</evidence>
<dbReference type="Pfam" id="PF01252">
    <property type="entry name" value="Peptidase_A8"/>
    <property type="match status" value="1"/>
</dbReference>
<keyword evidence="4 9" id="KW-0812">Transmembrane</keyword>
<evidence type="ECO:0000256" key="4">
    <source>
        <dbReference type="ARBA" id="ARBA00022692"/>
    </source>
</evidence>
<dbReference type="PANTHER" id="PTHR33695:SF1">
    <property type="entry name" value="LIPOPROTEIN SIGNAL PEPTIDASE"/>
    <property type="match status" value="1"/>
</dbReference>
<feature type="transmembrane region" description="Helical" evidence="9">
    <location>
        <begin position="94"/>
        <end position="111"/>
    </location>
</feature>
<keyword evidence="6 9" id="KW-0378">Hydrolase</keyword>
<dbReference type="PANTHER" id="PTHR33695">
    <property type="entry name" value="LIPOPROTEIN SIGNAL PEPTIDASE"/>
    <property type="match status" value="1"/>
</dbReference>
<dbReference type="Proteomes" id="UP000003244">
    <property type="component" value="Unassembled WGS sequence"/>
</dbReference>
<evidence type="ECO:0000313" key="12">
    <source>
        <dbReference type="EMBL" id="EFM65143.1"/>
    </source>
</evidence>
<evidence type="ECO:0000256" key="1">
    <source>
        <dbReference type="ARBA" id="ARBA00006139"/>
    </source>
</evidence>
<dbReference type="PROSITE" id="PS00855">
    <property type="entry name" value="SPASE_II"/>
    <property type="match status" value="1"/>
</dbReference>
<protein>
    <recommendedName>
        <fullName evidence="9">Lipoprotein signal peptidase</fullName>
        <ecNumber evidence="9">3.4.23.36</ecNumber>
    </recommendedName>
    <alternativeName>
        <fullName evidence="9">Prolipoprotein signal peptidase</fullName>
    </alternativeName>
    <alternativeName>
        <fullName evidence="9">Signal peptidase II</fullName>
        <shortName evidence="9">SPase II</shortName>
    </alternativeName>
</protein>
<feature type="transmembrane region" description="Helical" evidence="9">
    <location>
        <begin position="57"/>
        <end position="74"/>
    </location>
</feature>
<feature type="transmembrane region" description="Helical" evidence="9">
    <location>
        <begin position="131"/>
        <end position="154"/>
    </location>
</feature>
<dbReference type="GO" id="GO:0004190">
    <property type="term" value="F:aspartic-type endopeptidase activity"/>
    <property type="evidence" value="ECO:0007669"/>
    <property type="project" value="UniProtKB-UniRule"/>
</dbReference>
<dbReference type="RefSeq" id="WP_007788604.1">
    <property type="nucleotide sequence ID" value="NZ_ADGQ01000024.1"/>
</dbReference>
<dbReference type="GO" id="GO:0005886">
    <property type="term" value="C:plasma membrane"/>
    <property type="evidence" value="ECO:0007669"/>
    <property type="project" value="UniProtKB-SubCell"/>
</dbReference>
<comment type="catalytic activity">
    <reaction evidence="9 10">
        <text>Release of signal peptides from bacterial membrane prolipoproteins. Hydrolyzes -Xaa-Yaa-Zaa-|-(S,diacylglyceryl)Cys-, in which Xaa is hydrophobic (preferably Leu), and Yaa (Ala or Ser) and Zaa (Gly or Ala) have small, neutral side chains.</text>
        <dbReference type="EC" id="3.4.23.36"/>
    </reaction>
</comment>
<feature type="transmembrane region" description="Helical" evidence="9">
    <location>
        <begin position="18"/>
        <end position="37"/>
    </location>
</feature>
<evidence type="ECO:0000256" key="6">
    <source>
        <dbReference type="ARBA" id="ARBA00022801"/>
    </source>
</evidence>
<comment type="function">
    <text evidence="9 10">This protein specifically catalyzes the removal of signal peptides from prolipoproteins.</text>
</comment>
<evidence type="ECO:0000256" key="10">
    <source>
        <dbReference type="RuleBase" id="RU000594"/>
    </source>
</evidence>
<dbReference type="InterPro" id="IPR001872">
    <property type="entry name" value="Peptidase_A8"/>
</dbReference>
<feature type="active site" evidence="9">
    <location>
        <position position="121"/>
    </location>
</feature>
<keyword evidence="7 9" id="KW-1133">Transmembrane helix</keyword>
<dbReference type="eggNOG" id="COG0597">
    <property type="taxonomic scope" value="Bacteria"/>
</dbReference>
<dbReference type="AlphaFoldDB" id="E0E1U3"/>
<name>E0E1U3_9FIRM</name>
<dbReference type="EMBL" id="ADGQ01000024">
    <property type="protein sequence ID" value="EFM65143.1"/>
    <property type="molecule type" value="Genomic_DNA"/>
</dbReference>
<comment type="similarity">
    <text evidence="1 9 11">Belongs to the peptidase A8 family.</text>
</comment>
<dbReference type="HAMAP" id="MF_00161">
    <property type="entry name" value="LspA"/>
    <property type="match status" value="1"/>
</dbReference>
<dbReference type="GeneID" id="84800176"/>
<dbReference type="NCBIfam" id="TIGR00077">
    <property type="entry name" value="lspA"/>
    <property type="match status" value="1"/>
</dbReference>
<evidence type="ECO:0000313" key="13">
    <source>
        <dbReference type="Proteomes" id="UP000003244"/>
    </source>
</evidence>
<evidence type="ECO:0000256" key="11">
    <source>
        <dbReference type="RuleBase" id="RU004181"/>
    </source>
</evidence>
<accession>E0E1U3</accession>
<keyword evidence="8 9" id="KW-0472">Membrane</keyword>
<comment type="subcellular location">
    <subcellularLocation>
        <location evidence="9">Cell membrane</location>
        <topology evidence="9">Multi-pass membrane protein</topology>
    </subcellularLocation>
</comment>
<keyword evidence="5 9" id="KW-0064">Aspartyl protease</keyword>
<sequence>MYEILILVLIGLDQLTKWLVRANLSSAGSISVIGGFFNLTYIENRGAAFGLLQNMKVFFVLVALIVAIVGLVYIHKSKSRDRSRTGKDFRIARINRLAVSTIIAGAIGNLIDRLWLGYVVDFFDFRFIWSYVFNFADILVVVGTIVFCISMFMLGEDVD</sequence>
<keyword evidence="2 9" id="KW-1003">Cell membrane</keyword>
<keyword evidence="3 9" id="KW-0645">Protease</keyword>
<proteinExistence type="inferred from homology"/>
<evidence type="ECO:0000256" key="8">
    <source>
        <dbReference type="ARBA" id="ARBA00023136"/>
    </source>
</evidence>
<evidence type="ECO:0000256" key="5">
    <source>
        <dbReference type="ARBA" id="ARBA00022750"/>
    </source>
</evidence>
<feature type="active site" evidence="9">
    <location>
        <position position="137"/>
    </location>
</feature>
<evidence type="ECO:0000256" key="2">
    <source>
        <dbReference type="ARBA" id="ARBA00022475"/>
    </source>
</evidence>
<dbReference type="STRING" id="596315.HMPREF0634_1068"/>
<dbReference type="PRINTS" id="PR00781">
    <property type="entry name" value="LIPOSIGPTASE"/>
</dbReference>
<comment type="caution">
    <text evidence="12">The sequence shown here is derived from an EMBL/GenBank/DDBJ whole genome shotgun (WGS) entry which is preliminary data.</text>
</comment>
<reference evidence="12 13" key="1">
    <citation type="submission" date="2010-08" db="EMBL/GenBank/DDBJ databases">
        <authorList>
            <person name="Harkins D.M."/>
            <person name="Madupu R."/>
            <person name="Durkin A.S."/>
            <person name="Torralba M."/>
            <person name="Methe B."/>
            <person name="Sutton G.G."/>
            <person name="Nelson K.E."/>
        </authorList>
    </citation>
    <scope>NUCLEOTIDE SEQUENCE [LARGE SCALE GENOMIC DNA]</scope>
    <source>
        <strain evidence="12 13">DSM 17678</strain>
    </source>
</reference>